<evidence type="ECO:0000256" key="1">
    <source>
        <dbReference type="SAM" id="MobiDB-lite"/>
    </source>
</evidence>
<proteinExistence type="predicted"/>
<organism evidence="2">
    <name type="scientific">Palpitomonas bilix</name>
    <dbReference type="NCBI Taxonomy" id="652834"/>
    <lineage>
        <taxon>Eukaryota</taxon>
        <taxon>Eukaryota incertae sedis</taxon>
    </lineage>
</organism>
<dbReference type="EMBL" id="HBIB01037869">
    <property type="protein sequence ID" value="CAE0262405.1"/>
    <property type="molecule type" value="Transcribed_RNA"/>
</dbReference>
<feature type="region of interest" description="Disordered" evidence="1">
    <location>
        <begin position="73"/>
        <end position="110"/>
    </location>
</feature>
<gene>
    <name evidence="2" type="ORF">PBIL07802_LOCUS24700</name>
</gene>
<dbReference type="AlphaFoldDB" id="A0A7S3GD09"/>
<name>A0A7S3GD09_9EUKA</name>
<evidence type="ECO:0000313" key="2">
    <source>
        <dbReference type="EMBL" id="CAE0262405.1"/>
    </source>
</evidence>
<accession>A0A7S3GD09</accession>
<reference evidence="2" key="1">
    <citation type="submission" date="2021-01" db="EMBL/GenBank/DDBJ databases">
        <authorList>
            <person name="Corre E."/>
            <person name="Pelletier E."/>
            <person name="Niang G."/>
            <person name="Scheremetjew M."/>
            <person name="Finn R."/>
            <person name="Kale V."/>
            <person name="Holt S."/>
            <person name="Cochrane G."/>
            <person name="Meng A."/>
            <person name="Brown T."/>
            <person name="Cohen L."/>
        </authorList>
    </citation>
    <scope>NUCLEOTIDE SEQUENCE</scope>
    <source>
        <strain evidence="2">NIES-2562</strain>
    </source>
</reference>
<feature type="region of interest" description="Disordered" evidence="1">
    <location>
        <begin position="26"/>
        <end position="45"/>
    </location>
</feature>
<sequence length="110" mass="11888">MVAMQKGYWGFWDVAMSFRRATVTHTLASSRGKSSSVKAAKGEEETARFGFKGTKTTVRRGAAASSISQALKEVDGNNGRSPEKSTPLKRKYHTVTDIMGNASAEKSKGE</sequence>
<feature type="compositionally biased region" description="Polar residues" evidence="1">
    <location>
        <begin position="26"/>
        <end position="37"/>
    </location>
</feature>
<protein>
    <submittedName>
        <fullName evidence="2">Uncharacterized protein</fullName>
    </submittedName>
</protein>